<dbReference type="KEGG" id="blag:BLTE_08170"/>
<gene>
    <name evidence="1" type="ORF">BLTE_08170</name>
</gene>
<name>A0A348FXU9_9HYPH</name>
<accession>A0A348FXU9</accession>
<evidence type="ECO:0000313" key="2">
    <source>
        <dbReference type="Proteomes" id="UP000266934"/>
    </source>
</evidence>
<evidence type="ECO:0000313" key="1">
    <source>
        <dbReference type="EMBL" id="BBF92132.1"/>
    </source>
</evidence>
<dbReference type="AlphaFoldDB" id="A0A348FXU9"/>
<sequence length="146" mass="15180">MTFATNVLSLAGITGFVFLQPDAIPPELKAHDAVWAIKGEGIGSVRVMAADRETTPEAIKAGLFAADSSRCKGRFASGIAPAESNASAFNLFTVCETDEGYATNYVVLKRPAGGHYVLSTVGKTADQVNSSGAAIQRAAVQTVSSR</sequence>
<reference evidence="1 2" key="1">
    <citation type="submission" date="2018-08" db="EMBL/GenBank/DDBJ databases">
        <title>Complete genome sequencing of Blastochloris tepida GI.</title>
        <authorList>
            <person name="Tsukatani Y."/>
            <person name="Mori H."/>
        </authorList>
    </citation>
    <scope>NUCLEOTIDE SEQUENCE [LARGE SCALE GENOMIC DNA]</scope>
    <source>
        <strain evidence="1 2">GI</strain>
    </source>
</reference>
<keyword evidence="2" id="KW-1185">Reference proteome</keyword>
<proteinExistence type="predicted"/>
<dbReference type="EMBL" id="AP018907">
    <property type="protein sequence ID" value="BBF92132.1"/>
    <property type="molecule type" value="Genomic_DNA"/>
</dbReference>
<protein>
    <submittedName>
        <fullName evidence="1">Uncharacterized protein</fullName>
    </submittedName>
</protein>
<dbReference type="Proteomes" id="UP000266934">
    <property type="component" value="Chromosome"/>
</dbReference>
<organism evidence="1 2">
    <name type="scientific">Blastochloris tepida</name>
    <dbReference type="NCBI Taxonomy" id="2233851"/>
    <lineage>
        <taxon>Bacteria</taxon>
        <taxon>Pseudomonadati</taxon>
        <taxon>Pseudomonadota</taxon>
        <taxon>Alphaproteobacteria</taxon>
        <taxon>Hyphomicrobiales</taxon>
        <taxon>Blastochloridaceae</taxon>
        <taxon>Blastochloris</taxon>
    </lineage>
</organism>